<sequence>MVADGSPLKARLQEEVKIAMRAKDKARLGILRMVMAALKQFEVDTRKPLDDAQVIALLDKMLKQRRESLAQYEAAGRTDLAEKERFEEEVIQSYMPTPLSEVEVEQLIEEAISQCQATTARDMGKVMALLKPNLQGRADMAVASAKVKARLEAISS</sequence>
<dbReference type="HOGENOM" id="CLU_079430_2_2_6"/>
<dbReference type="GO" id="GO:0016740">
    <property type="term" value="F:transferase activity"/>
    <property type="evidence" value="ECO:0007669"/>
    <property type="project" value="UniProtKB-KW"/>
</dbReference>
<proteinExistence type="predicted"/>
<name>A0A0E2ZAZ9_9GAMM</name>
<dbReference type="Gene3D" id="1.10.10.410">
    <property type="match status" value="1"/>
</dbReference>
<dbReference type="InterPro" id="IPR019004">
    <property type="entry name" value="YqeY/Aim41"/>
</dbReference>
<dbReference type="InterPro" id="IPR042184">
    <property type="entry name" value="YqeY/Aim41_N"/>
</dbReference>
<gene>
    <name evidence="1" type="ORF">IB75_00145</name>
</gene>
<protein>
    <submittedName>
        <fullName evidence="1">Glutamyl-tRNA amidotransferase</fullName>
    </submittedName>
</protein>
<accession>A0A0E2ZAZ9</accession>
<dbReference type="InterPro" id="IPR023168">
    <property type="entry name" value="GatB_Yqey_C_2"/>
</dbReference>
<dbReference type="GO" id="GO:0016884">
    <property type="term" value="F:carbon-nitrogen ligase activity, with glutamine as amido-N-donor"/>
    <property type="evidence" value="ECO:0007669"/>
    <property type="project" value="InterPro"/>
</dbReference>
<dbReference type="PANTHER" id="PTHR28055:SF1">
    <property type="entry name" value="ALTERED INHERITANCE OF MITOCHONDRIA PROTEIN 41, MITOCHONDRIAL"/>
    <property type="match status" value="1"/>
</dbReference>
<dbReference type="PANTHER" id="PTHR28055">
    <property type="entry name" value="ALTERED INHERITANCE OF MITOCHONDRIA PROTEIN 41, MITOCHONDRIAL"/>
    <property type="match status" value="1"/>
</dbReference>
<dbReference type="InterPro" id="IPR003789">
    <property type="entry name" value="Asn/Gln_tRNA_amidoTrase-B-like"/>
</dbReference>
<dbReference type="EMBL" id="JPGN01000002">
    <property type="protein sequence ID" value="KFI20980.1"/>
    <property type="molecule type" value="Genomic_DNA"/>
</dbReference>
<dbReference type="Proteomes" id="UP000028839">
    <property type="component" value="Unassembled WGS sequence"/>
</dbReference>
<dbReference type="Pfam" id="PF09424">
    <property type="entry name" value="YqeY"/>
    <property type="match status" value="1"/>
</dbReference>
<dbReference type="AlphaFoldDB" id="A0A0E2ZAZ9"/>
<reference evidence="1 2" key="1">
    <citation type="submission" date="2014-07" db="EMBL/GenBank/DDBJ databases">
        <title>Comparative analysis of Nitrosococcus oceani genome inventories of strains from Pacific and Atlantic gyres.</title>
        <authorList>
            <person name="Lim C.K."/>
            <person name="Wang L."/>
            <person name="Sayavedra-Soto L.A."/>
            <person name="Klotz M.G."/>
        </authorList>
    </citation>
    <scope>NUCLEOTIDE SEQUENCE [LARGE SCALE GENOMIC DNA]</scope>
    <source>
        <strain evidence="1 2">C-27</strain>
    </source>
</reference>
<evidence type="ECO:0000313" key="2">
    <source>
        <dbReference type="Proteomes" id="UP000028839"/>
    </source>
</evidence>
<organism evidence="1 2">
    <name type="scientific">Nitrosococcus oceani C-27</name>
    <dbReference type="NCBI Taxonomy" id="314279"/>
    <lineage>
        <taxon>Bacteria</taxon>
        <taxon>Pseudomonadati</taxon>
        <taxon>Pseudomonadota</taxon>
        <taxon>Gammaproteobacteria</taxon>
        <taxon>Chromatiales</taxon>
        <taxon>Chromatiaceae</taxon>
        <taxon>Nitrosococcus</taxon>
    </lineage>
</organism>
<dbReference type="OrthoDB" id="9788127at2"/>
<evidence type="ECO:0000313" key="1">
    <source>
        <dbReference type="EMBL" id="KFI20980.1"/>
    </source>
</evidence>
<keyword evidence="1" id="KW-0808">Transferase</keyword>
<dbReference type="Gene3D" id="1.10.1510.10">
    <property type="entry name" value="Uncharacterised protein YqeY/AIM41 PF09424, N-terminal domain"/>
    <property type="match status" value="1"/>
</dbReference>
<dbReference type="SUPFAM" id="SSF89095">
    <property type="entry name" value="GatB/YqeY motif"/>
    <property type="match status" value="1"/>
</dbReference>
<comment type="caution">
    <text evidence="1">The sequence shown here is derived from an EMBL/GenBank/DDBJ whole genome shotgun (WGS) entry which is preliminary data.</text>
</comment>